<sequence length="317" mass="35583">MSSSQMRSKRPRSISSASSASSSSIGSSSSTDESRSPPQPPPKYHRAPSPTLKPYTCNIAPTCSQPGTSTSYSTEPELERHQETFHKWICRVPIRDKDSERGTSTPEKGKGRAEEDGWSVPEGFVSTRGQKRWKECMKVFPEERLLELHHTETHDPIARERKESGAKIFECFLPSDQCGKKFLDPRRRRRHLIDKHKYPRQYFFAITNHGLNDIVRQDGLAISLIRPRKDHPVQAPLPQPLANDGQQIQETAQEEDNGTVSPKKKSPTPDVDMDYLTTQMGKMESSLTFVPRGVRKAAKAKENGKVGSMALDTVGND</sequence>
<dbReference type="PANTHER" id="PTHR21354:SF0">
    <property type="entry name" value="ZINC FINGER PROTEIN 511"/>
    <property type="match status" value="1"/>
</dbReference>
<dbReference type="AlphaFoldDB" id="A0A5M6C6P2"/>
<accession>A0A5M6C6P2</accession>
<dbReference type="GeneID" id="43586278"/>
<organism evidence="2 3">
    <name type="scientific">Kwoniella shandongensis</name>
    <dbReference type="NCBI Taxonomy" id="1734106"/>
    <lineage>
        <taxon>Eukaryota</taxon>
        <taxon>Fungi</taxon>
        <taxon>Dikarya</taxon>
        <taxon>Basidiomycota</taxon>
        <taxon>Agaricomycotina</taxon>
        <taxon>Tremellomycetes</taxon>
        <taxon>Tremellales</taxon>
        <taxon>Cryptococcaceae</taxon>
        <taxon>Kwoniella</taxon>
    </lineage>
</organism>
<reference evidence="2" key="2">
    <citation type="submission" date="2024-01" db="EMBL/GenBank/DDBJ databases">
        <title>Comparative genomics of Cryptococcus and Kwoniella reveals pathogenesis evolution and contrasting modes of karyotype evolution via chromosome fusion or intercentromeric recombination.</title>
        <authorList>
            <person name="Coelho M.A."/>
            <person name="David-Palma M."/>
            <person name="Shea T."/>
            <person name="Bowers K."/>
            <person name="McGinley-Smith S."/>
            <person name="Mohammad A.W."/>
            <person name="Gnirke A."/>
            <person name="Yurkov A.M."/>
            <person name="Nowrousian M."/>
            <person name="Sun S."/>
            <person name="Cuomo C.A."/>
            <person name="Heitman J."/>
        </authorList>
    </citation>
    <scope>NUCLEOTIDE SEQUENCE</scope>
    <source>
        <strain evidence="2">CBS 12478</strain>
    </source>
</reference>
<evidence type="ECO:0000256" key="1">
    <source>
        <dbReference type="SAM" id="MobiDB-lite"/>
    </source>
</evidence>
<evidence type="ECO:0000313" key="3">
    <source>
        <dbReference type="Proteomes" id="UP000322225"/>
    </source>
</evidence>
<dbReference type="RefSeq" id="XP_031863725.1">
    <property type="nucleotide sequence ID" value="XM_032002168.1"/>
</dbReference>
<feature type="region of interest" description="Disordered" evidence="1">
    <location>
        <begin position="1"/>
        <end position="78"/>
    </location>
</feature>
<dbReference type="PANTHER" id="PTHR21354">
    <property type="entry name" value="ZINC FINGER PROTEIN 511"/>
    <property type="match status" value="1"/>
</dbReference>
<feature type="compositionally biased region" description="Polar residues" evidence="1">
    <location>
        <begin position="59"/>
        <end position="74"/>
    </location>
</feature>
<feature type="compositionally biased region" description="Low complexity" evidence="1">
    <location>
        <begin position="13"/>
        <end position="30"/>
    </location>
</feature>
<reference evidence="2" key="1">
    <citation type="submission" date="2017-08" db="EMBL/GenBank/DDBJ databases">
        <authorList>
            <person name="Cuomo C."/>
            <person name="Billmyre B."/>
            <person name="Heitman J."/>
        </authorList>
    </citation>
    <scope>NUCLEOTIDE SEQUENCE</scope>
    <source>
        <strain evidence="2">CBS 12478</strain>
    </source>
</reference>
<feature type="region of interest" description="Disordered" evidence="1">
    <location>
        <begin position="298"/>
        <end position="317"/>
    </location>
</feature>
<protein>
    <submittedName>
        <fullName evidence="2">Uncharacterized protein</fullName>
    </submittedName>
</protein>
<dbReference type="EMBL" id="CP144063">
    <property type="protein sequence ID" value="WWD22276.1"/>
    <property type="molecule type" value="Genomic_DNA"/>
</dbReference>
<feature type="compositionally biased region" description="Basic and acidic residues" evidence="1">
    <location>
        <begin position="97"/>
        <end position="115"/>
    </location>
</feature>
<dbReference type="OrthoDB" id="18440at2759"/>
<keyword evidence="3" id="KW-1185">Reference proteome</keyword>
<feature type="region of interest" description="Disordered" evidence="1">
    <location>
        <begin position="251"/>
        <end position="277"/>
    </location>
</feature>
<name>A0A5M6C6P2_9TREE</name>
<dbReference type="KEGG" id="ksn:43586278"/>
<feature type="region of interest" description="Disordered" evidence="1">
    <location>
        <begin position="97"/>
        <end position="122"/>
    </location>
</feature>
<proteinExistence type="predicted"/>
<dbReference type="InterPro" id="IPR039258">
    <property type="entry name" value="ZNF511"/>
</dbReference>
<evidence type="ECO:0000313" key="2">
    <source>
        <dbReference type="EMBL" id="WWD22276.1"/>
    </source>
</evidence>
<dbReference type="Proteomes" id="UP000322225">
    <property type="component" value="Chromosome 13"/>
</dbReference>
<gene>
    <name evidence="2" type="ORF">CI109_106767</name>
</gene>